<proteinExistence type="predicted"/>
<keyword evidence="1" id="KW-0472">Membrane</keyword>
<name>A0A1F8F3J5_9BACT</name>
<organism evidence="2 3">
    <name type="scientific">Candidatus Yanofskybacteria bacterium RIFCSPHIGHO2_02_FULL_38_22b</name>
    <dbReference type="NCBI Taxonomy" id="1802673"/>
    <lineage>
        <taxon>Bacteria</taxon>
        <taxon>Candidatus Yanofskyibacteriota</taxon>
    </lineage>
</organism>
<gene>
    <name evidence="2" type="ORF">A3B86_02010</name>
</gene>
<sequence length="76" mass="8318">MSIISIIFKPIITFALVASFSMFFMSLFLIVGSWTTKFGRNVPDRSREIKHLGGYIGLSLGGLVTGSISLFAMTLL</sequence>
<accession>A0A1F8F3J5</accession>
<keyword evidence="1" id="KW-0812">Transmembrane</keyword>
<dbReference type="Proteomes" id="UP000176834">
    <property type="component" value="Unassembled WGS sequence"/>
</dbReference>
<evidence type="ECO:0008006" key="4">
    <source>
        <dbReference type="Google" id="ProtNLM"/>
    </source>
</evidence>
<feature type="transmembrane region" description="Helical" evidence="1">
    <location>
        <begin position="52"/>
        <end position="73"/>
    </location>
</feature>
<protein>
    <recommendedName>
        <fullName evidence="4">DUF350 domain-containing protein</fullName>
    </recommendedName>
</protein>
<evidence type="ECO:0000256" key="1">
    <source>
        <dbReference type="SAM" id="Phobius"/>
    </source>
</evidence>
<dbReference type="EMBL" id="MGJN01000009">
    <property type="protein sequence ID" value="OGN07160.1"/>
    <property type="molecule type" value="Genomic_DNA"/>
</dbReference>
<comment type="caution">
    <text evidence="2">The sequence shown here is derived from an EMBL/GenBank/DDBJ whole genome shotgun (WGS) entry which is preliminary data.</text>
</comment>
<evidence type="ECO:0000313" key="2">
    <source>
        <dbReference type="EMBL" id="OGN07160.1"/>
    </source>
</evidence>
<dbReference type="AlphaFoldDB" id="A0A1F8F3J5"/>
<reference evidence="2 3" key="1">
    <citation type="journal article" date="2016" name="Nat. Commun.">
        <title>Thousands of microbial genomes shed light on interconnected biogeochemical processes in an aquifer system.</title>
        <authorList>
            <person name="Anantharaman K."/>
            <person name="Brown C.T."/>
            <person name="Hug L.A."/>
            <person name="Sharon I."/>
            <person name="Castelle C.J."/>
            <person name="Probst A.J."/>
            <person name="Thomas B.C."/>
            <person name="Singh A."/>
            <person name="Wilkins M.J."/>
            <person name="Karaoz U."/>
            <person name="Brodie E.L."/>
            <person name="Williams K.H."/>
            <person name="Hubbard S.S."/>
            <person name="Banfield J.F."/>
        </authorList>
    </citation>
    <scope>NUCLEOTIDE SEQUENCE [LARGE SCALE GENOMIC DNA]</scope>
</reference>
<feature type="transmembrane region" description="Helical" evidence="1">
    <location>
        <begin position="6"/>
        <end position="31"/>
    </location>
</feature>
<evidence type="ECO:0000313" key="3">
    <source>
        <dbReference type="Proteomes" id="UP000176834"/>
    </source>
</evidence>
<keyword evidence="1" id="KW-1133">Transmembrane helix</keyword>